<keyword evidence="1" id="KW-0812">Transmembrane</keyword>
<dbReference type="RefSeq" id="WP_338009480.1">
    <property type="nucleotide sequence ID" value="NZ_JAOPKB010000030.1"/>
</dbReference>
<keyword evidence="3" id="KW-1185">Reference proteome</keyword>
<organism evidence="2 3">
    <name type="scientific">Natronoglomus mannanivorans</name>
    <dbReference type="NCBI Taxonomy" id="2979990"/>
    <lineage>
        <taxon>Archaea</taxon>
        <taxon>Methanobacteriati</taxon>
        <taxon>Methanobacteriota</taxon>
        <taxon>Stenosarchaea group</taxon>
        <taxon>Halobacteria</taxon>
        <taxon>Halobacteriales</taxon>
        <taxon>Natrialbaceae</taxon>
        <taxon>Natronoglomus</taxon>
    </lineage>
</organism>
<evidence type="ECO:0000313" key="2">
    <source>
        <dbReference type="EMBL" id="MCU4975934.1"/>
    </source>
</evidence>
<proteinExistence type="predicted"/>
<reference evidence="2 3" key="1">
    <citation type="submission" date="2022-09" db="EMBL/GenBank/DDBJ databases">
        <title>Enrichment on poylsaccharides allowed isolation of novel metabolic and taxonomic groups of Haloarchaea.</title>
        <authorList>
            <person name="Sorokin D.Y."/>
            <person name="Elcheninov A.G."/>
            <person name="Khizhniak T.V."/>
            <person name="Kolganova T.V."/>
            <person name="Kublanov I.V."/>
        </authorList>
    </citation>
    <scope>NUCLEOTIDE SEQUENCE [LARGE SCALE GENOMIC DNA]</scope>
    <source>
        <strain evidence="2 3">AArc-m2/3/4</strain>
    </source>
</reference>
<accession>A0ABT2QM28</accession>
<keyword evidence="1" id="KW-1133">Transmembrane helix</keyword>
<sequence>MSSSDDYLDRGEGTNPASAMMSGISGAIYAVFGGLIMLISSAFDGLADLMDVFAASRDFFVALISEPTTIISAGARQTVYSITAGDWAFFGPGTFMVAIVSIALAWAAWAALDPEIPLVDDLIPWR</sequence>
<gene>
    <name evidence="2" type="ORF">OB955_24975</name>
</gene>
<feature type="transmembrane region" description="Helical" evidence="1">
    <location>
        <begin position="20"/>
        <end position="39"/>
    </location>
</feature>
<comment type="caution">
    <text evidence="2">The sequence shown here is derived from an EMBL/GenBank/DDBJ whole genome shotgun (WGS) entry which is preliminary data.</text>
</comment>
<keyword evidence="1" id="KW-0472">Membrane</keyword>
<feature type="transmembrane region" description="Helical" evidence="1">
    <location>
        <begin position="59"/>
        <end position="75"/>
    </location>
</feature>
<feature type="transmembrane region" description="Helical" evidence="1">
    <location>
        <begin position="87"/>
        <end position="112"/>
    </location>
</feature>
<evidence type="ECO:0000313" key="3">
    <source>
        <dbReference type="Proteomes" id="UP001320972"/>
    </source>
</evidence>
<dbReference type="Proteomes" id="UP001320972">
    <property type="component" value="Unassembled WGS sequence"/>
</dbReference>
<protein>
    <submittedName>
        <fullName evidence="2">Uncharacterized protein</fullName>
    </submittedName>
</protein>
<evidence type="ECO:0000256" key="1">
    <source>
        <dbReference type="SAM" id="Phobius"/>
    </source>
</evidence>
<name>A0ABT2QM28_9EURY</name>
<dbReference type="EMBL" id="JAOPKB010000030">
    <property type="protein sequence ID" value="MCU4975934.1"/>
    <property type="molecule type" value="Genomic_DNA"/>
</dbReference>